<protein>
    <recommendedName>
        <fullName evidence="3">Transposase</fullName>
    </recommendedName>
</protein>
<dbReference type="RefSeq" id="WP_168103127.1">
    <property type="nucleotide sequence ID" value="NZ_JAATEN010000015.1"/>
</dbReference>
<proteinExistence type="predicted"/>
<organism evidence="1 2">
    <name type="scientific">Streptomyces zingiberis</name>
    <dbReference type="NCBI Taxonomy" id="2053010"/>
    <lineage>
        <taxon>Bacteria</taxon>
        <taxon>Bacillati</taxon>
        <taxon>Actinomycetota</taxon>
        <taxon>Actinomycetes</taxon>
        <taxon>Kitasatosporales</taxon>
        <taxon>Streptomycetaceae</taxon>
        <taxon>Streptomyces</taxon>
    </lineage>
</organism>
<reference evidence="1 2" key="1">
    <citation type="submission" date="2020-03" db="EMBL/GenBank/DDBJ databases">
        <title>WGS of actinomycetes isolated from Thailand.</title>
        <authorList>
            <person name="Thawai C."/>
        </authorList>
    </citation>
    <scope>NUCLEOTIDE SEQUENCE [LARGE SCALE GENOMIC DNA]</scope>
    <source>
        <strain evidence="1 2">PLAI 1-29</strain>
    </source>
</reference>
<accession>A0ABX1BXZ3</accession>
<dbReference type="EMBL" id="JAATEN010000015">
    <property type="protein sequence ID" value="NJQ02496.1"/>
    <property type="molecule type" value="Genomic_DNA"/>
</dbReference>
<keyword evidence="2" id="KW-1185">Reference proteome</keyword>
<sequence>MGSAEPLLWMSDIVAGAVRAQKQGNARYRDILGEVVMDFSIPTGC</sequence>
<name>A0ABX1BXZ3_9ACTN</name>
<comment type="caution">
    <text evidence="1">The sequence shown here is derived from an EMBL/GenBank/DDBJ whole genome shotgun (WGS) entry which is preliminary data.</text>
</comment>
<evidence type="ECO:0000313" key="2">
    <source>
        <dbReference type="Proteomes" id="UP000695264"/>
    </source>
</evidence>
<evidence type="ECO:0000313" key="1">
    <source>
        <dbReference type="EMBL" id="NJQ02496.1"/>
    </source>
</evidence>
<gene>
    <name evidence="1" type="ORF">HCK00_18600</name>
</gene>
<evidence type="ECO:0008006" key="3">
    <source>
        <dbReference type="Google" id="ProtNLM"/>
    </source>
</evidence>
<dbReference type="Proteomes" id="UP000695264">
    <property type="component" value="Unassembled WGS sequence"/>
</dbReference>